<feature type="compositionally biased region" description="Low complexity" evidence="4">
    <location>
        <begin position="262"/>
        <end position="295"/>
    </location>
</feature>
<dbReference type="FunCoup" id="A0A165G8S2">
    <property type="interactions" value="269"/>
</dbReference>
<dbReference type="Proteomes" id="UP000076632">
    <property type="component" value="Unassembled WGS sequence"/>
</dbReference>
<feature type="compositionally biased region" description="Polar residues" evidence="4">
    <location>
        <begin position="519"/>
        <end position="547"/>
    </location>
</feature>
<feature type="region of interest" description="Disordered" evidence="4">
    <location>
        <begin position="82"/>
        <end position="115"/>
    </location>
</feature>
<dbReference type="OMA" id="NPIVCGR"/>
<evidence type="ECO:0000256" key="2">
    <source>
        <dbReference type="ARBA" id="ARBA00023163"/>
    </source>
</evidence>
<dbReference type="InterPro" id="IPR051232">
    <property type="entry name" value="ARID/SWI1_ChromRemod"/>
</dbReference>
<dbReference type="GO" id="GO:0016514">
    <property type="term" value="C:SWI/SNF complex"/>
    <property type="evidence" value="ECO:0007669"/>
    <property type="project" value="TreeGrafter"/>
</dbReference>
<gene>
    <name evidence="6" type="ORF">L228DRAFT_239811</name>
</gene>
<dbReference type="PROSITE" id="PS51011">
    <property type="entry name" value="ARID"/>
    <property type="match status" value="1"/>
</dbReference>
<evidence type="ECO:0000256" key="3">
    <source>
        <dbReference type="ARBA" id="ARBA00023242"/>
    </source>
</evidence>
<feature type="compositionally biased region" description="Polar residues" evidence="4">
    <location>
        <begin position="147"/>
        <end position="156"/>
    </location>
</feature>
<feature type="region of interest" description="Disordered" evidence="4">
    <location>
        <begin position="455"/>
        <end position="486"/>
    </location>
</feature>
<evidence type="ECO:0000259" key="5">
    <source>
        <dbReference type="PROSITE" id="PS51011"/>
    </source>
</evidence>
<feature type="compositionally biased region" description="Polar residues" evidence="4">
    <location>
        <begin position="106"/>
        <end position="115"/>
    </location>
</feature>
<dbReference type="InterPro" id="IPR036431">
    <property type="entry name" value="ARID_dom_sf"/>
</dbReference>
<feature type="region of interest" description="Disordered" evidence="4">
    <location>
        <begin position="1"/>
        <end position="22"/>
    </location>
</feature>
<dbReference type="EMBL" id="KV407460">
    <property type="protein sequence ID" value="KZF21879.1"/>
    <property type="molecule type" value="Genomic_DNA"/>
</dbReference>
<evidence type="ECO:0000313" key="7">
    <source>
        <dbReference type="Proteomes" id="UP000076632"/>
    </source>
</evidence>
<evidence type="ECO:0000256" key="4">
    <source>
        <dbReference type="SAM" id="MobiDB-lite"/>
    </source>
</evidence>
<protein>
    <recommendedName>
        <fullName evidence="5">ARID domain-containing protein</fullName>
    </recommendedName>
</protein>
<dbReference type="GeneID" id="28896317"/>
<accession>A0A165G8S2</accession>
<keyword evidence="3" id="KW-0539">Nucleus</keyword>
<dbReference type="STRING" id="1328760.A0A165G8S2"/>
<dbReference type="AlphaFoldDB" id="A0A165G8S2"/>
<dbReference type="Pfam" id="PF01388">
    <property type="entry name" value="ARID"/>
    <property type="match status" value="1"/>
</dbReference>
<sequence>MSSMNSNGVFNPAAHDPTATLSPAMLDPSTAFMQTPNAFDLNQQIQAQQLQQQRMQNGSARNPTGAFHTPVYNVNPIVPSKRTREDSIGASPRQTPMAVPGALPGSRSQTPQQMPFSTFATNPLAAQQIPAAPTPYQHLQHGAPANASPSPIMQNQHFRPAAAPPRMQTASPSPFATAAQGFGPQLSPSQPDHMSRVQTPQSAASTFVPTLPYGAGFGPPFNPQMAMSPAGLAPGSVPPQPAPTPTPNLQQPQPQPQPQPQQPQQQQGQQQQQQQQLNAQRMYQMRLQQQQQQLQANSMTMQGGRPQSAGPMPLGTAGTAAPMPNMPAAGVGGGAVRPMQAMMRPNNPEQFMKNLAQFMHANGRPLNMTPMVADRTINLMQLYATVMKNGGFKKVTTMGAWPAVAAALQFPPMQYPTAPQEIKAHYERNLMLYESTFWQMQRQKVMNEQLQNMQQSQPNMPGAGGVQPQMSPPKPIPQPTAEQPLPQSILPQESLPQTPIKQTVASPNNVRPTPMNGYVTPQQQAQLSSKPSSIGSSQHRTSLSRQLEMTPPPQGPNAQYPSPSPAFVSKPPSIAAAESPMVRANDQATLLPPPPPPSPAKQPARLPTNFEPKVRVLDTHGGVDVVTAGNLGTELIVHKPVVPSFTELGVIDIHALTMSIRSGLHAEVRLALDTLATLSIAPHFQLSLESCEDLVEALIDCAEDLMETLISDIPEPLESLAIAPYETVLRNCRTEVDGLQSLPPVESSEYELDRAVDKLICITTLLRNFSFYETNHPMLVDANVLKSVAAIINQLGTRPRFLRSNVNTLDVMKDLVTFLSNLAQSIELPGKEEALLFLHFLLSFGPSPGPTNPNNDDVIFSAYHPSIHRYLPPAVDCLAKLLARDMPNRTFFRAIFAAESTGSPPYELLTRAFGLAISPIPEHARGNPIPIVEARKPFLVQGLLAAEILASLTPGPDHNLAKSWLSSADGFSLSLLRLVCLLSTDRTPPNQRAAGRSTEQDAQAYGMITHRGMAVLQRLAEKVRNSDDLSVKLPVGILPKKESLLGALLTANIDGTVVRQLCAYAGLES</sequence>
<feature type="region of interest" description="Disordered" evidence="4">
    <location>
        <begin position="222"/>
        <end position="315"/>
    </location>
</feature>
<keyword evidence="1" id="KW-0805">Transcription regulation</keyword>
<feature type="compositionally biased region" description="Pro residues" evidence="4">
    <location>
        <begin position="236"/>
        <end position="246"/>
    </location>
</feature>
<dbReference type="PANTHER" id="PTHR13964:SF27">
    <property type="entry name" value="HAT-TRICK, ISOFORM D"/>
    <property type="match status" value="1"/>
</dbReference>
<feature type="domain" description="ARID" evidence="5">
    <location>
        <begin position="345"/>
        <end position="438"/>
    </location>
</feature>
<dbReference type="OrthoDB" id="1938591at2759"/>
<feature type="region of interest" description="Disordered" evidence="4">
    <location>
        <begin position="137"/>
        <end position="156"/>
    </location>
</feature>
<dbReference type="Gene3D" id="1.10.150.60">
    <property type="entry name" value="ARID DNA-binding domain"/>
    <property type="match status" value="1"/>
</dbReference>
<dbReference type="PANTHER" id="PTHR13964">
    <property type="entry name" value="RBP-RELATED"/>
    <property type="match status" value="1"/>
</dbReference>
<organism evidence="6 7">
    <name type="scientific">Xylona heveae (strain CBS 132557 / TC161)</name>
    <dbReference type="NCBI Taxonomy" id="1328760"/>
    <lineage>
        <taxon>Eukaryota</taxon>
        <taxon>Fungi</taxon>
        <taxon>Dikarya</taxon>
        <taxon>Ascomycota</taxon>
        <taxon>Pezizomycotina</taxon>
        <taxon>Xylonomycetes</taxon>
        <taxon>Xylonales</taxon>
        <taxon>Xylonaceae</taxon>
        <taxon>Xylona</taxon>
    </lineage>
</organism>
<dbReference type="CDD" id="cd16871">
    <property type="entry name" value="ARID_Swi1p-like"/>
    <property type="match status" value="1"/>
</dbReference>
<reference evidence="6 7" key="1">
    <citation type="journal article" date="2016" name="Fungal Biol.">
        <title>The genome of Xylona heveae provides a window into fungal endophytism.</title>
        <authorList>
            <person name="Gazis R."/>
            <person name="Kuo A."/>
            <person name="Riley R."/>
            <person name="LaButti K."/>
            <person name="Lipzen A."/>
            <person name="Lin J."/>
            <person name="Amirebrahimi M."/>
            <person name="Hesse C.N."/>
            <person name="Spatafora J.W."/>
            <person name="Henrissat B."/>
            <person name="Hainaut M."/>
            <person name="Grigoriev I.V."/>
            <person name="Hibbett D.S."/>
        </authorList>
    </citation>
    <scope>NUCLEOTIDE SEQUENCE [LARGE SCALE GENOMIC DNA]</scope>
    <source>
        <strain evidence="6 7">TC161</strain>
    </source>
</reference>
<dbReference type="SUPFAM" id="SSF46774">
    <property type="entry name" value="ARID-like"/>
    <property type="match status" value="1"/>
</dbReference>
<dbReference type="RefSeq" id="XP_018187434.1">
    <property type="nucleotide sequence ID" value="XM_018331180.1"/>
</dbReference>
<evidence type="ECO:0000256" key="1">
    <source>
        <dbReference type="ARBA" id="ARBA00023015"/>
    </source>
</evidence>
<dbReference type="SMART" id="SM00501">
    <property type="entry name" value="BRIGHT"/>
    <property type="match status" value="1"/>
</dbReference>
<dbReference type="SMART" id="SM01014">
    <property type="entry name" value="ARID"/>
    <property type="match status" value="1"/>
</dbReference>
<keyword evidence="2" id="KW-0804">Transcription</keyword>
<dbReference type="GO" id="GO:0000976">
    <property type="term" value="F:transcription cis-regulatory region binding"/>
    <property type="evidence" value="ECO:0007669"/>
    <property type="project" value="TreeGrafter"/>
</dbReference>
<name>A0A165G8S2_XYLHT</name>
<evidence type="ECO:0000313" key="6">
    <source>
        <dbReference type="EMBL" id="KZF21879.1"/>
    </source>
</evidence>
<feature type="region of interest" description="Disordered" evidence="4">
    <location>
        <begin position="503"/>
        <end position="572"/>
    </location>
</feature>
<feature type="region of interest" description="Disordered" evidence="4">
    <location>
        <begin position="161"/>
        <end position="202"/>
    </location>
</feature>
<dbReference type="InParanoid" id="A0A165G8S2"/>
<dbReference type="InterPro" id="IPR001606">
    <property type="entry name" value="ARID_dom"/>
</dbReference>
<keyword evidence="7" id="KW-1185">Reference proteome</keyword>
<dbReference type="GO" id="GO:0006357">
    <property type="term" value="P:regulation of transcription by RNA polymerase II"/>
    <property type="evidence" value="ECO:0007669"/>
    <property type="project" value="TreeGrafter"/>
</dbReference>
<proteinExistence type="predicted"/>
<feature type="compositionally biased region" description="Polar residues" evidence="4">
    <location>
        <begin position="186"/>
        <end position="202"/>
    </location>
</feature>